<evidence type="ECO:0000256" key="6">
    <source>
        <dbReference type="SAM" id="MobiDB-lite"/>
    </source>
</evidence>
<evidence type="ECO:0000313" key="9">
    <source>
        <dbReference type="Proteomes" id="UP001149165"/>
    </source>
</evidence>
<dbReference type="PANTHER" id="PTHR10209:SF881">
    <property type="entry name" value="FI07970P-RELATED"/>
    <property type="match status" value="1"/>
</dbReference>
<comment type="caution">
    <text evidence="8">The sequence shown here is derived from an EMBL/GenBank/DDBJ whole genome shotgun (WGS) entry which is preliminary data.</text>
</comment>
<evidence type="ECO:0000256" key="3">
    <source>
        <dbReference type="ARBA" id="ARBA00023002"/>
    </source>
</evidence>
<dbReference type="InterPro" id="IPR027443">
    <property type="entry name" value="IPNS-like_sf"/>
</dbReference>
<name>A0A9W9FW05_9EURO</name>
<dbReference type="Gene3D" id="2.60.120.330">
    <property type="entry name" value="B-lactam Antibiotic, Isopenicillin N Synthase, Chain"/>
    <property type="match status" value="1"/>
</dbReference>
<organism evidence="8 9">
    <name type="scientific">Penicillium angulare</name>
    <dbReference type="NCBI Taxonomy" id="116970"/>
    <lineage>
        <taxon>Eukaryota</taxon>
        <taxon>Fungi</taxon>
        <taxon>Dikarya</taxon>
        <taxon>Ascomycota</taxon>
        <taxon>Pezizomycotina</taxon>
        <taxon>Eurotiomycetes</taxon>
        <taxon>Eurotiomycetidae</taxon>
        <taxon>Eurotiales</taxon>
        <taxon>Aspergillaceae</taxon>
        <taxon>Penicillium</taxon>
    </lineage>
</organism>
<evidence type="ECO:0000256" key="2">
    <source>
        <dbReference type="ARBA" id="ARBA00022723"/>
    </source>
</evidence>
<dbReference type="GO" id="GO:0016491">
    <property type="term" value="F:oxidoreductase activity"/>
    <property type="evidence" value="ECO:0007669"/>
    <property type="project" value="UniProtKB-KW"/>
</dbReference>
<evidence type="ECO:0000259" key="7">
    <source>
        <dbReference type="PROSITE" id="PS51471"/>
    </source>
</evidence>
<sequence length="351" mass="39406">MTVSGPLEARFGDIQVPAEVQRGEFTEIPVVDLANMASESLADRKQVAAEIYKVATTVGFFYIKNHGLPQELFDDAEDWSRRFFELPHEIKMKSFCGGRNNEFIGYLPQAEDLPVSAASHLHVAAASKVEAYALGYENDADERKKAGDPPPSDPFHLHGPNAWPSHEELPGFQEWQLYYYGELLKFSHRLTKLIALALNLDDSAFDHLFNSPGSICRLMHYLPRKVSAGEHASIKPHTDIDFFTILLQGKVPGLQVRNRKGDWIAAPLIPNALVVNIGDTLHYLTNGIFKSTPHRAINLTGEQRRSIPFFMNVDHTATIGPMPEFVTKQRPAIREPFVYGEWLRNLMAGSN</sequence>
<evidence type="ECO:0000256" key="4">
    <source>
        <dbReference type="ARBA" id="ARBA00023004"/>
    </source>
</evidence>
<evidence type="ECO:0000256" key="1">
    <source>
        <dbReference type="ARBA" id="ARBA00008056"/>
    </source>
</evidence>
<proteinExistence type="inferred from homology"/>
<dbReference type="PANTHER" id="PTHR10209">
    <property type="entry name" value="OXIDOREDUCTASE, 2OG-FE II OXYGENASE FAMILY PROTEIN"/>
    <property type="match status" value="1"/>
</dbReference>
<evidence type="ECO:0000256" key="5">
    <source>
        <dbReference type="RuleBase" id="RU003682"/>
    </source>
</evidence>
<dbReference type="Pfam" id="PF03171">
    <property type="entry name" value="2OG-FeII_Oxy"/>
    <property type="match status" value="1"/>
</dbReference>
<dbReference type="AlphaFoldDB" id="A0A9W9FW05"/>
<evidence type="ECO:0000313" key="8">
    <source>
        <dbReference type="EMBL" id="KAJ5107403.1"/>
    </source>
</evidence>
<keyword evidence="9" id="KW-1185">Reference proteome</keyword>
<feature type="region of interest" description="Disordered" evidence="6">
    <location>
        <begin position="141"/>
        <end position="160"/>
    </location>
</feature>
<dbReference type="GO" id="GO:0046872">
    <property type="term" value="F:metal ion binding"/>
    <property type="evidence" value="ECO:0007669"/>
    <property type="project" value="UniProtKB-KW"/>
</dbReference>
<dbReference type="EMBL" id="JAPQKH010000003">
    <property type="protein sequence ID" value="KAJ5107403.1"/>
    <property type="molecule type" value="Genomic_DNA"/>
</dbReference>
<dbReference type="SUPFAM" id="SSF51197">
    <property type="entry name" value="Clavaminate synthase-like"/>
    <property type="match status" value="1"/>
</dbReference>
<dbReference type="OrthoDB" id="288590at2759"/>
<dbReference type="GO" id="GO:0044283">
    <property type="term" value="P:small molecule biosynthetic process"/>
    <property type="evidence" value="ECO:0007669"/>
    <property type="project" value="UniProtKB-ARBA"/>
</dbReference>
<dbReference type="PRINTS" id="PR00682">
    <property type="entry name" value="IPNSYNTHASE"/>
</dbReference>
<gene>
    <name evidence="8" type="ORF">N7456_004078</name>
</gene>
<dbReference type="InterPro" id="IPR005123">
    <property type="entry name" value="Oxoglu/Fe-dep_dioxygenase_dom"/>
</dbReference>
<dbReference type="Pfam" id="PF14226">
    <property type="entry name" value="DIOX_N"/>
    <property type="match status" value="1"/>
</dbReference>
<dbReference type="PROSITE" id="PS51471">
    <property type="entry name" value="FE2OG_OXY"/>
    <property type="match status" value="1"/>
</dbReference>
<dbReference type="InterPro" id="IPR026992">
    <property type="entry name" value="DIOX_N"/>
</dbReference>
<keyword evidence="4 5" id="KW-0408">Iron</keyword>
<protein>
    <recommendedName>
        <fullName evidence="7">Fe2OG dioxygenase domain-containing protein</fullName>
    </recommendedName>
</protein>
<dbReference type="Proteomes" id="UP001149165">
    <property type="component" value="Unassembled WGS sequence"/>
</dbReference>
<feature type="domain" description="Fe2OG dioxygenase" evidence="7">
    <location>
        <begin position="208"/>
        <end position="313"/>
    </location>
</feature>
<keyword evidence="2 5" id="KW-0479">Metal-binding</keyword>
<accession>A0A9W9FW05</accession>
<keyword evidence="3 5" id="KW-0560">Oxidoreductase</keyword>
<reference evidence="8" key="2">
    <citation type="journal article" date="2023" name="IMA Fungus">
        <title>Comparative genomic study of the Penicillium genus elucidates a diverse pangenome and 15 lateral gene transfer events.</title>
        <authorList>
            <person name="Petersen C."/>
            <person name="Sorensen T."/>
            <person name="Nielsen M.R."/>
            <person name="Sondergaard T.E."/>
            <person name="Sorensen J.L."/>
            <person name="Fitzpatrick D.A."/>
            <person name="Frisvad J.C."/>
            <person name="Nielsen K.L."/>
        </authorList>
    </citation>
    <scope>NUCLEOTIDE SEQUENCE</scope>
    <source>
        <strain evidence="8">IBT 30069</strain>
    </source>
</reference>
<dbReference type="InterPro" id="IPR044861">
    <property type="entry name" value="IPNS-like_FE2OG_OXY"/>
</dbReference>
<comment type="similarity">
    <text evidence="1 5">Belongs to the iron/ascorbate-dependent oxidoreductase family.</text>
</comment>
<reference evidence="8" key="1">
    <citation type="submission" date="2022-11" db="EMBL/GenBank/DDBJ databases">
        <authorList>
            <person name="Petersen C."/>
        </authorList>
    </citation>
    <scope>NUCLEOTIDE SEQUENCE</scope>
    <source>
        <strain evidence="8">IBT 30069</strain>
    </source>
</reference>